<keyword evidence="2" id="KW-0040">ANK repeat</keyword>
<dbReference type="GO" id="GO:0000062">
    <property type="term" value="F:fatty-acyl-CoA binding"/>
    <property type="evidence" value="ECO:0007669"/>
    <property type="project" value="InterPro"/>
</dbReference>
<evidence type="ECO:0000259" key="4">
    <source>
        <dbReference type="PROSITE" id="PS51228"/>
    </source>
</evidence>
<dbReference type="EMBL" id="CAJJDO010000129">
    <property type="protein sequence ID" value="CAD8201757.1"/>
    <property type="molecule type" value="Genomic_DNA"/>
</dbReference>
<evidence type="ECO:0000256" key="1">
    <source>
        <dbReference type="ARBA" id="ARBA00005567"/>
    </source>
</evidence>
<dbReference type="OrthoDB" id="304482at2759"/>
<evidence type="ECO:0000256" key="2">
    <source>
        <dbReference type="PROSITE-ProRule" id="PRU00023"/>
    </source>
</evidence>
<dbReference type="GO" id="GO:0006631">
    <property type="term" value="P:fatty acid metabolic process"/>
    <property type="evidence" value="ECO:0007669"/>
    <property type="project" value="TreeGrafter"/>
</dbReference>
<keyword evidence="3" id="KW-0812">Transmembrane</keyword>
<evidence type="ECO:0000313" key="5">
    <source>
        <dbReference type="EMBL" id="CAD8201757.1"/>
    </source>
</evidence>
<gene>
    <name evidence="5" type="ORF">PPENT_87.1.T1290010</name>
</gene>
<dbReference type="Pfam" id="PF00887">
    <property type="entry name" value="ACBP"/>
    <property type="match status" value="1"/>
</dbReference>
<evidence type="ECO:0000313" key="6">
    <source>
        <dbReference type="Proteomes" id="UP000689195"/>
    </source>
</evidence>
<dbReference type="PROSITE" id="PS50088">
    <property type="entry name" value="ANK_REPEAT"/>
    <property type="match status" value="1"/>
</dbReference>
<dbReference type="Pfam" id="PF12796">
    <property type="entry name" value="Ank_2"/>
    <property type="match status" value="1"/>
</dbReference>
<feature type="domain" description="ACB" evidence="4">
    <location>
        <begin position="896"/>
        <end position="980"/>
    </location>
</feature>
<sequence>MNKIKQTEQNLQTIKKCLFVSEKKEQPKLPPEEMLKQTQVILNQSKHKVQLNKDPKFIDSKIIVQQQLKERQQNFNQKQQQLQEIIQSINDTGFIEFHLINSMMQKLNIKYDQINQCKVVLSINNKINFYRRFSKKPSQLQVTKINGQLLDDYQQQIYKIFNTKEQIHFIFKNEMELNINIIPYQINRQIYREDKNIYEVLLIENQIEEEQNEQQFVEQQVKIDQHFKFSFLNRIQQFNLMHNQNIPSALTRQYNIYLILRELILDALDYNYIKSINIVQDQIIIHNLPSQAYKIQPTSNESDFTEQSSENKIKKIEKKVKAQAKKQERTKKLEHLQFITTEQLKDYNVQMIPHNQGYQAQRAIKDHLKETTNVNLQAGSKMGKGGIDKLQKGEYFLKQKGKSQEYHICWLEQRGFHLVWYHMKTDKVARGIGQLDDTLIKDEGSIYVVKLLDRTLTIKLEKPYVGQIWRRSISNQIAYKAYLNNLWMICRLFDKSPSISMVDYFFNENLTTFNISNNALQIEGIQNALPLCYIIKYTQIIFDSLMNHKIYQLILSNSQLGPIATIQLLQYFKKNKNRLKLIDLSNCQLTTLVIKEFGSFLMNQNSFALNHIYLNDNQGIGNEGIDIIANCIQQRYLQFWDNSTNNLESISPGYRRHQISKKADSMELELLTLMNFKNIGATNFNDLFNAIDVMFGKALEIPSLENELFFNKQKTLSKIIKKLKNKTGQYNRYNLQLLKDFYENSMDPIIEIIKIQLDISDNSIQNIEQLGELIIKHDCFRSIHLSHLELDELLQFTACLKDSISLELLDVNCNKINDIQVILQSLDKNTSIKTLIISQQFIDLQSRFENVEMNNQEFFIADLTWMVGITIAAIGGGLLFWKRQPKLNQEIDLSEYSEEFKEAARKGRTLVGLSQPDQLWLYSLYKQATVGDCNVPEPMRLHLQDHAKWTAWSRCKGIKKVEAEKLYIKQIQEYLDKGVECDTGSVQNSQFGMKVSTMKNAEHDTNEAFIEKMNKTGQSIEQVLQLNEKEQQIFQEIQDSLENTEKLNELLQTYNDVKYLQCENEQKIKLIHLVVDIENIEAVKLLIPYYKQHNLINIQESVSGMTALHYGCLSGNREIVELLLKNGADPNIKDFSGMDCFETIDAENKQWLQQL</sequence>
<dbReference type="PANTHER" id="PTHR23310">
    <property type="entry name" value="ACYL-COA-BINDING PROTEIN, ACBP"/>
    <property type="match status" value="1"/>
</dbReference>
<comment type="similarity">
    <text evidence="1">Belongs to the ACBP family.</text>
</comment>
<keyword evidence="6" id="KW-1185">Reference proteome</keyword>
<accession>A0A8S1XLP7</accession>
<dbReference type="InterPro" id="IPR000582">
    <property type="entry name" value="Acyl-CoA-binding_protein"/>
</dbReference>
<evidence type="ECO:0000256" key="3">
    <source>
        <dbReference type="SAM" id="Phobius"/>
    </source>
</evidence>
<dbReference type="AlphaFoldDB" id="A0A8S1XLP7"/>
<dbReference type="PROSITE" id="PS50297">
    <property type="entry name" value="ANK_REP_REGION"/>
    <property type="match status" value="1"/>
</dbReference>
<dbReference type="PANTHER" id="PTHR23310:SF62">
    <property type="entry name" value="ACYL-COA BINDING PROTEIN 1, ISOFORM A"/>
    <property type="match status" value="1"/>
</dbReference>
<name>A0A8S1XLP7_9CILI</name>
<keyword evidence="3" id="KW-0472">Membrane</keyword>
<dbReference type="SMART" id="SM00248">
    <property type="entry name" value="ANK"/>
    <property type="match status" value="2"/>
</dbReference>
<feature type="repeat" description="ANK" evidence="2">
    <location>
        <begin position="1103"/>
        <end position="1135"/>
    </location>
</feature>
<dbReference type="PROSITE" id="PS51228">
    <property type="entry name" value="ACB_2"/>
    <property type="match status" value="1"/>
</dbReference>
<protein>
    <recommendedName>
        <fullName evidence="4">ACB domain-containing protein</fullName>
    </recommendedName>
</protein>
<feature type="transmembrane region" description="Helical" evidence="3">
    <location>
        <begin position="863"/>
        <end position="881"/>
    </location>
</feature>
<organism evidence="5 6">
    <name type="scientific">Paramecium pentaurelia</name>
    <dbReference type="NCBI Taxonomy" id="43138"/>
    <lineage>
        <taxon>Eukaryota</taxon>
        <taxon>Sar</taxon>
        <taxon>Alveolata</taxon>
        <taxon>Ciliophora</taxon>
        <taxon>Intramacronucleata</taxon>
        <taxon>Oligohymenophorea</taxon>
        <taxon>Peniculida</taxon>
        <taxon>Parameciidae</taxon>
        <taxon>Paramecium</taxon>
    </lineage>
</organism>
<dbReference type="InterPro" id="IPR002110">
    <property type="entry name" value="Ankyrin_rpt"/>
</dbReference>
<proteinExistence type="inferred from homology"/>
<dbReference type="Proteomes" id="UP000689195">
    <property type="component" value="Unassembled WGS sequence"/>
</dbReference>
<keyword evidence="3" id="KW-1133">Transmembrane helix</keyword>
<reference evidence="5" key="1">
    <citation type="submission" date="2021-01" db="EMBL/GenBank/DDBJ databases">
        <authorList>
            <consortium name="Genoscope - CEA"/>
            <person name="William W."/>
        </authorList>
    </citation>
    <scope>NUCLEOTIDE SEQUENCE</scope>
</reference>
<comment type="caution">
    <text evidence="5">The sequence shown here is derived from an EMBL/GenBank/DDBJ whole genome shotgun (WGS) entry which is preliminary data.</text>
</comment>